<comment type="caution">
    <text evidence="1">The sequence shown here is derived from an EMBL/GenBank/DDBJ whole genome shotgun (WGS) entry which is preliminary data.</text>
</comment>
<dbReference type="HOGENOM" id="CLU_3335781_0_0_1"/>
<dbReference type="AlphaFoldDB" id="A0A0A2KQE7"/>
<evidence type="ECO:0000313" key="2">
    <source>
        <dbReference type="Proteomes" id="UP000030104"/>
    </source>
</evidence>
<organism evidence="1 2">
    <name type="scientific">Penicillium italicum</name>
    <name type="common">Blue mold</name>
    <dbReference type="NCBI Taxonomy" id="40296"/>
    <lineage>
        <taxon>Eukaryota</taxon>
        <taxon>Fungi</taxon>
        <taxon>Dikarya</taxon>
        <taxon>Ascomycota</taxon>
        <taxon>Pezizomycotina</taxon>
        <taxon>Eurotiomycetes</taxon>
        <taxon>Eurotiomycetidae</taxon>
        <taxon>Eurotiales</taxon>
        <taxon>Aspergillaceae</taxon>
        <taxon>Penicillium</taxon>
    </lineage>
</organism>
<protein>
    <submittedName>
        <fullName evidence="1">Uncharacterized protein</fullName>
    </submittedName>
</protein>
<dbReference type="Proteomes" id="UP000030104">
    <property type="component" value="Unassembled WGS sequence"/>
</dbReference>
<sequence>MICAGPTWCIWVPLNARKLPFFYFLALRLVSRVDYSFL</sequence>
<reference evidence="1 2" key="1">
    <citation type="journal article" date="2015" name="Mol. Plant Microbe Interact.">
        <title>Genome, transcriptome, and functional analyses of Penicillium expansum provide new insights into secondary metabolism and pathogenicity.</title>
        <authorList>
            <person name="Ballester A.R."/>
            <person name="Marcet-Houben M."/>
            <person name="Levin E."/>
            <person name="Sela N."/>
            <person name="Selma-Lazaro C."/>
            <person name="Carmona L."/>
            <person name="Wisniewski M."/>
            <person name="Droby S."/>
            <person name="Gonzalez-Candelas L."/>
            <person name="Gabaldon T."/>
        </authorList>
    </citation>
    <scope>NUCLEOTIDE SEQUENCE [LARGE SCALE GENOMIC DNA]</scope>
    <source>
        <strain evidence="1 2">PHI-1</strain>
    </source>
</reference>
<gene>
    <name evidence="1" type="ORF">PITC_017630</name>
</gene>
<name>A0A0A2KQE7_PENIT</name>
<dbReference type="EMBL" id="JQGA01001169">
    <property type="protein sequence ID" value="KGO69116.1"/>
    <property type="molecule type" value="Genomic_DNA"/>
</dbReference>
<keyword evidence="2" id="KW-1185">Reference proteome</keyword>
<proteinExistence type="predicted"/>
<accession>A0A0A2KQE7</accession>
<evidence type="ECO:0000313" key="1">
    <source>
        <dbReference type="EMBL" id="KGO69116.1"/>
    </source>
</evidence>